<evidence type="ECO:0000313" key="3">
    <source>
        <dbReference type="EMBL" id="KAF5324425.1"/>
    </source>
</evidence>
<feature type="region of interest" description="Disordered" evidence="1">
    <location>
        <begin position="43"/>
        <end position="64"/>
    </location>
</feature>
<feature type="region of interest" description="Disordered" evidence="1">
    <location>
        <begin position="1421"/>
        <end position="1452"/>
    </location>
</feature>
<dbReference type="InterPro" id="IPR011009">
    <property type="entry name" value="Kinase-like_dom_sf"/>
</dbReference>
<dbReference type="Proteomes" id="UP000541558">
    <property type="component" value="Unassembled WGS sequence"/>
</dbReference>
<feature type="domain" description="Fungal-type protein kinase" evidence="2">
    <location>
        <begin position="823"/>
        <end position="1263"/>
    </location>
</feature>
<dbReference type="PANTHER" id="PTHR38248:SF2">
    <property type="entry name" value="FUNK1 11"/>
    <property type="match status" value="1"/>
</dbReference>
<proteinExistence type="predicted"/>
<feature type="region of interest" description="Disordered" evidence="1">
    <location>
        <begin position="709"/>
        <end position="750"/>
    </location>
</feature>
<feature type="domain" description="Fungal-type protein kinase" evidence="2">
    <location>
        <begin position="177"/>
        <end position="597"/>
    </location>
</feature>
<dbReference type="InterPro" id="IPR040976">
    <property type="entry name" value="Pkinase_fungal"/>
</dbReference>
<sequence length="1665" mass="186815">MLLYSETNVFLENCFIPPPNPSVLDDVLKKLQNKRVLIARSKRSARTTSALPRGQTPDCRQDGSQVDEQSFPLVLKGFSHRASEGRLTRSLSSVDKQWAKLETLATDIRQCMEKAGLQGNGLKLSFVPGAESVVESDIDDSASDDSFEGGYQRTSISVASLGFGGLTVPVALSLDEVNAVQNRERLVQAMRESMEDDISRNFIYGISVEDDRVSLWYSTRKTTIKATSFSYVNRPDLLIRVFVSLFSADREVLGYESHITRLTDGSYLYELDGIPPKHPFSSRAIGYDRSHTHIWNAVEVTSKSNLKPKHKGQEIVLKDTWVDADSATEFELQRILFQDIDSLRQSDWESLPILMGIPSDREEFARLRGYLKDDSYKSLFLRYDERMCYTGRPGKSLPSEHVWEPVSNQVEPDTLAEDVEHNERNRRSSQRKPREEWPTQNPPTLSSKKRCFFVFPELCTRVSDLPTLGDAMEVLNQAYFALLIMFCAGWVHRDISDGNVLAIKVDGKWSVRLADLEFAKKCSPKLATSPDATIGTPYFIAYEIEASLLLWVRHEFDFKKVILPVFGRGKAIPAASKAVVHTFFHDIESLWWLIVWLITSRIGCDASKIAAHALFQGHFADSERRGNVVIGGLSHDIVSSLHDDVKPIAARLEPFRVQLYGDYLRNSPEMRLEYENYAPACATALIFFDDVRESCDVWASFPLQQSLAGTRAPQPRPQLGLNQPASEASTCSSRPTTSRPPTKRKLRGSERGSVVLSACMEEAGLQVNGLRLSLVPDVGSDGGDDIDDNASDNSVEGGQRTGEGSNPISPFGLTVPVAFRLNEEVIAQNQRQLAQAMGESMDDDVSRNFIYGISIEGNRVSLWYSTRHTTVKATSFSYIKRPDLLIRVLVSLFSADRDALGYESHITSLADGSYLYELDGIAAKAGNLKSSQRLRSKAVPKQEPSFFFKTTHLVSTGNSRIWKAVEVMSKSNLKPKHRGREVILKDTWVDTGSATEFELQHQLFQDIDILKQSDWESLPILKGIPPDREEFRRLRGYLKDDTYKSLFLRYDERMHYAGQSTKSLSPEQVWNPANTPGVAHTLAGNLEQHCRTTTRPHPLKDGFVPNLCLTSRRRCFFVFPDTCKRVSDLPTLGDAMDVLNQAYYALLLMFCAGWVHRDISDGNILATEVDSKWIAKLSDLEYAKKVPSNVQRSPEPKTGTPYFMAYEIQSSNFICPPAPLPPTLTFVVWGKVESKKRTEPPACVVHTFFHDIESLYWLILWIITSRVGCDASEAAAQIVFTSRLIPARYNVLRGGIPASVTSRLHDSVKPIASALETLHNCAENVSLSPAETANGEDLPINSTHCCWALNCRLSGSESKEQPFPLVLRGLFNRASEGRMTRSQSSVEKLWTKLENLANDIQQCMETAAVQFTGLNLSLVPESRSDSDDDIEGATSESFVETDGQHSGDKPSSYASLDMTVPVAVRVNGECIAQNREQLMRAMSDILEGDISRNFTYGISIEDDFVSLWYSTRKTTIKATSFSYIERPDLLIRVFLSLFSADREALGYESHITRLADGSYLYELDGVIAKADDLQSSQRLRPKAVPKRGHSFFFKTTHLVSRGHTRIWKAVEVISKSNPKAKPKCREIILKDTWVDADAMTEFELQGQLFHDIDVLRQSDWESCRS</sequence>
<dbReference type="Gene3D" id="1.10.510.10">
    <property type="entry name" value="Transferase(Phosphotransferase) domain 1"/>
    <property type="match status" value="2"/>
</dbReference>
<reference evidence="3 4" key="1">
    <citation type="journal article" date="2020" name="ISME J.">
        <title>Uncovering the hidden diversity of litter-decomposition mechanisms in mushroom-forming fungi.</title>
        <authorList>
            <person name="Floudas D."/>
            <person name="Bentzer J."/>
            <person name="Ahren D."/>
            <person name="Johansson T."/>
            <person name="Persson P."/>
            <person name="Tunlid A."/>
        </authorList>
    </citation>
    <scope>NUCLEOTIDE SEQUENCE [LARGE SCALE GENOMIC DNA]</scope>
    <source>
        <strain evidence="3 4">CBS 175.51</strain>
    </source>
</reference>
<dbReference type="EMBL" id="JAACJK010000164">
    <property type="protein sequence ID" value="KAF5324425.1"/>
    <property type="molecule type" value="Genomic_DNA"/>
</dbReference>
<accession>A0A8H5BJA4</accession>
<evidence type="ECO:0000259" key="2">
    <source>
        <dbReference type="Pfam" id="PF17667"/>
    </source>
</evidence>
<protein>
    <recommendedName>
        <fullName evidence="2">Fungal-type protein kinase domain-containing protein</fullName>
    </recommendedName>
</protein>
<dbReference type="SUPFAM" id="SSF56112">
    <property type="entry name" value="Protein kinase-like (PK-like)"/>
    <property type="match status" value="2"/>
</dbReference>
<feature type="domain" description="Fungal-type protein kinase" evidence="2">
    <location>
        <begin position="1444"/>
        <end position="1644"/>
    </location>
</feature>
<dbReference type="PANTHER" id="PTHR38248">
    <property type="entry name" value="FUNK1 6"/>
    <property type="match status" value="1"/>
</dbReference>
<evidence type="ECO:0000256" key="1">
    <source>
        <dbReference type="SAM" id="MobiDB-lite"/>
    </source>
</evidence>
<feature type="region of interest" description="Disordered" evidence="1">
    <location>
        <begin position="412"/>
        <end position="443"/>
    </location>
</feature>
<dbReference type="Pfam" id="PF17667">
    <property type="entry name" value="Pkinase_fungal"/>
    <property type="match status" value="3"/>
</dbReference>
<organism evidence="3 4">
    <name type="scientific">Ephemerocybe angulata</name>
    <dbReference type="NCBI Taxonomy" id="980116"/>
    <lineage>
        <taxon>Eukaryota</taxon>
        <taxon>Fungi</taxon>
        <taxon>Dikarya</taxon>
        <taxon>Basidiomycota</taxon>
        <taxon>Agaricomycotina</taxon>
        <taxon>Agaricomycetes</taxon>
        <taxon>Agaricomycetidae</taxon>
        <taxon>Agaricales</taxon>
        <taxon>Agaricineae</taxon>
        <taxon>Psathyrellaceae</taxon>
        <taxon>Ephemerocybe</taxon>
    </lineage>
</organism>
<name>A0A8H5BJA4_9AGAR</name>
<feature type="compositionally biased region" description="Polar residues" evidence="1">
    <location>
        <begin position="720"/>
        <end position="731"/>
    </location>
</feature>
<keyword evidence="4" id="KW-1185">Reference proteome</keyword>
<comment type="caution">
    <text evidence="3">The sequence shown here is derived from an EMBL/GenBank/DDBJ whole genome shotgun (WGS) entry which is preliminary data.</text>
</comment>
<feature type="compositionally biased region" description="Basic and acidic residues" evidence="1">
    <location>
        <begin position="418"/>
        <end position="437"/>
    </location>
</feature>
<feature type="region of interest" description="Disordered" evidence="1">
    <location>
        <begin position="776"/>
        <end position="808"/>
    </location>
</feature>
<gene>
    <name evidence="3" type="ORF">D9611_004051</name>
</gene>
<dbReference type="OrthoDB" id="3271139at2759"/>
<evidence type="ECO:0000313" key="4">
    <source>
        <dbReference type="Proteomes" id="UP000541558"/>
    </source>
</evidence>